<dbReference type="EMBL" id="CH902620">
    <property type="protein sequence ID" value="EDV31292.1"/>
    <property type="molecule type" value="Genomic_DNA"/>
</dbReference>
<dbReference type="KEGG" id="dan:6497439"/>
<reference evidence="3 4" key="1">
    <citation type="journal article" date="2007" name="Nature">
        <title>Evolution of genes and genomes on the Drosophila phylogeny.</title>
        <authorList>
            <consortium name="Drosophila 12 Genomes Consortium"/>
            <person name="Clark A.G."/>
            <person name="Eisen M.B."/>
            <person name="Smith D.R."/>
            <person name="Bergman C.M."/>
            <person name="Oliver B."/>
            <person name="Markow T.A."/>
            <person name="Kaufman T.C."/>
            <person name="Kellis M."/>
            <person name="Gelbart W."/>
            <person name="Iyer V.N."/>
            <person name="Pollard D.A."/>
            <person name="Sackton T.B."/>
            <person name="Larracuente A.M."/>
            <person name="Singh N.D."/>
            <person name="Abad J.P."/>
            <person name="Abt D.N."/>
            <person name="Adryan B."/>
            <person name="Aguade M."/>
            <person name="Akashi H."/>
            <person name="Anderson W.W."/>
            <person name="Aquadro C.F."/>
            <person name="Ardell D.H."/>
            <person name="Arguello R."/>
            <person name="Artieri C.G."/>
            <person name="Barbash D.A."/>
            <person name="Barker D."/>
            <person name="Barsanti P."/>
            <person name="Batterham P."/>
            <person name="Batzoglou S."/>
            <person name="Begun D."/>
            <person name="Bhutkar A."/>
            <person name="Blanco E."/>
            <person name="Bosak S.A."/>
            <person name="Bradley R.K."/>
            <person name="Brand A.D."/>
            <person name="Brent M.R."/>
            <person name="Brooks A.N."/>
            <person name="Brown R.H."/>
            <person name="Butlin R.K."/>
            <person name="Caggese C."/>
            <person name="Calvi B.R."/>
            <person name="Bernardo de Carvalho A."/>
            <person name="Caspi A."/>
            <person name="Castrezana S."/>
            <person name="Celniker S.E."/>
            <person name="Chang J.L."/>
            <person name="Chapple C."/>
            <person name="Chatterji S."/>
            <person name="Chinwalla A."/>
            <person name="Civetta A."/>
            <person name="Clifton S.W."/>
            <person name="Comeron J.M."/>
            <person name="Costello J.C."/>
            <person name="Coyne J.A."/>
            <person name="Daub J."/>
            <person name="David R.G."/>
            <person name="Delcher A.L."/>
            <person name="Delehaunty K."/>
            <person name="Do C.B."/>
            <person name="Ebling H."/>
            <person name="Edwards K."/>
            <person name="Eickbush T."/>
            <person name="Evans J.D."/>
            <person name="Filipski A."/>
            <person name="Findeiss S."/>
            <person name="Freyhult E."/>
            <person name="Fulton L."/>
            <person name="Fulton R."/>
            <person name="Garcia A.C."/>
            <person name="Gardiner A."/>
            <person name="Garfield D.A."/>
            <person name="Garvin B.E."/>
            <person name="Gibson G."/>
            <person name="Gilbert D."/>
            <person name="Gnerre S."/>
            <person name="Godfrey J."/>
            <person name="Good R."/>
            <person name="Gotea V."/>
            <person name="Gravely B."/>
            <person name="Greenberg A.J."/>
            <person name="Griffiths-Jones S."/>
            <person name="Gross S."/>
            <person name="Guigo R."/>
            <person name="Gustafson E.A."/>
            <person name="Haerty W."/>
            <person name="Hahn M.W."/>
            <person name="Halligan D.L."/>
            <person name="Halpern A.L."/>
            <person name="Halter G.M."/>
            <person name="Han M.V."/>
            <person name="Heger A."/>
            <person name="Hillier L."/>
            <person name="Hinrichs A.S."/>
            <person name="Holmes I."/>
            <person name="Hoskins R.A."/>
            <person name="Hubisz M.J."/>
            <person name="Hultmark D."/>
            <person name="Huntley M.A."/>
            <person name="Jaffe D.B."/>
            <person name="Jagadeeshan S."/>
            <person name="Jeck W.R."/>
            <person name="Johnson J."/>
            <person name="Jones C.D."/>
            <person name="Jordan W.C."/>
            <person name="Karpen G.H."/>
            <person name="Kataoka E."/>
            <person name="Keightley P.D."/>
            <person name="Kheradpour P."/>
            <person name="Kirkness E.F."/>
            <person name="Koerich L.B."/>
            <person name="Kristiansen K."/>
            <person name="Kudrna D."/>
            <person name="Kulathinal R.J."/>
            <person name="Kumar S."/>
            <person name="Kwok R."/>
            <person name="Lander E."/>
            <person name="Langley C.H."/>
            <person name="Lapoint R."/>
            <person name="Lazzaro B.P."/>
            <person name="Lee S.J."/>
            <person name="Levesque L."/>
            <person name="Li R."/>
            <person name="Lin C.F."/>
            <person name="Lin M.F."/>
            <person name="Lindblad-Toh K."/>
            <person name="Llopart A."/>
            <person name="Long M."/>
            <person name="Low L."/>
            <person name="Lozovsky E."/>
            <person name="Lu J."/>
            <person name="Luo M."/>
            <person name="Machado C.A."/>
            <person name="Makalowski W."/>
            <person name="Marzo M."/>
            <person name="Matsuda M."/>
            <person name="Matzkin L."/>
            <person name="McAllister B."/>
            <person name="McBride C.S."/>
            <person name="McKernan B."/>
            <person name="McKernan K."/>
            <person name="Mendez-Lago M."/>
            <person name="Minx P."/>
            <person name="Mollenhauer M.U."/>
            <person name="Montooth K."/>
            <person name="Mount S.M."/>
            <person name="Mu X."/>
            <person name="Myers E."/>
            <person name="Negre B."/>
            <person name="Newfeld S."/>
            <person name="Nielsen R."/>
            <person name="Noor M.A."/>
            <person name="O'Grady P."/>
            <person name="Pachter L."/>
            <person name="Papaceit M."/>
            <person name="Parisi M.J."/>
            <person name="Parisi M."/>
            <person name="Parts L."/>
            <person name="Pedersen J.S."/>
            <person name="Pesole G."/>
            <person name="Phillippy A.M."/>
            <person name="Ponting C.P."/>
            <person name="Pop M."/>
            <person name="Porcelli D."/>
            <person name="Powell J.R."/>
            <person name="Prohaska S."/>
            <person name="Pruitt K."/>
            <person name="Puig M."/>
            <person name="Quesneville H."/>
            <person name="Ram K.R."/>
            <person name="Rand D."/>
            <person name="Rasmussen M.D."/>
            <person name="Reed L.K."/>
            <person name="Reenan R."/>
            <person name="Reily A."/>
            <person name="Remington K.A."/>
            <person name="Rieger T.T."/>
            <person name="Ritchie M.G."/>
            <person name="Robin C."/>
            <person name="Rogers Y.H."/>
            <person name="Rohde C."/>
            <person name="Rozas J."/>
            <person name="Rubenfield M.J."/>
            <person name="Ruiz A."/>
            <person name="Russo S."/>
            <person name="Salzberg S.L."/>
            <person name="Sanchez-Gracia A."/>
            <person name="Saranga D.J."/>
            <person name="Sato H."/>
            <person name="Schaeffer S.W."/>
            <person name="Schatz M.C."/>
            <person name="Schlenke T."/>
            <person name="Schwartz R."/>
            <person name="Segarra C."/>
            <person name="Singh R.S."/>
            <person name="Sirot L."/>
            <person name="Sirota M."/>
            <person name="Sisneros N.B."/>
            <person name="Smith C.D."/>
            <person name="Smith T.F."/>
            <person name="Spieth J."/>
            <person name="Stage D.E."/>
            <person name="Stark A."/>
            <person name="Stephan W."/>
            <person name="Strausberg R.L."/>
            <person name="Strempel S."/>
            <person name="Sturgill D."/>
            <person name="Sutton G."/>
            <person name="Sutton G.G."/>
            <person name="Tao W."/>
            <person name="Teichmann S."/>
            <person name="Tobari Y.N."/>
            <person name="Tomimura Y."/>
            <person name="Tsolas J.M."/>
            <person name="Valente V.L."/>
            <person name="Venter E."/>
            <person name="Venter J.C."/>
            <person name="Vicario S."/>
            <person name="Vieira F.G."/>
            <person name="Vilella A.J."/>
            <person name="Villasante A."/>
            <person name="Walenz B."/>
            <person name="Wang J."/>
            <person name="Wasserman M."/>
            <person name="Watts T."/>
            <person name="Wilson D."/>
            <person name="Wilson R.K."/>
            <person name="Wing R.A."/>
            <person name="Wolfner M.F."/>
            <person name="Wong A."/>
            <person name="Wong G.K."/>
            <person name="Wu C.I."/>
            <person name="Wu G."/>
            <person name="Yamamoto D."/>
            <person name="Yang H.P."/>
            <person name="Yang S.P."/>
            <person name="Yorke J.A."/>
            <person name="Yoshida K."/>
            <person name="Zdobnov E."/>
            <person name="Zhang P."/>
            <person name="Zhang Y."/>
            <person name="Zimin A.V."/>
            <person name="Baldwin J."/>
            <person name="Abdouelleil A."/>
            <person name="Abdulkadir J."/>
            <person name="Abebe A."/>
            <person name="Abera B."/>
            <person name="Abreu J."/>
            <person name="Acer S.C."/>
            <person name="Aftuck L."/>
            <person name="Alexander A."/>
            <person name="An P."/>
            <person name="Anderson E."/>
            <person name="Anderson S."/>
            <person name="Arachi H."/>
            <person name="Azer M."/>
            <person name="Bachantsang P."/>
            <person name="Barry A."/>
            <person name="Bayul T."/>
            <person name="Berlin A."/>
            <person name="Bessette D."/>
            <person name="Bloom T."/>
            <person name="Blye J."/>
            <person name="Boguslavskiy L."/>
            <person name="Bonnet C."/>
            <person name="Boukhgalter B."/>
            <person name="Bourzgui I."/>
            <person name="Brown A."/>
            <person name="Cahill P."/>
            <person name="Channer S."/>
            <person name="Cheshatsang Y."/>
            <person name="Chuda L."/>
            <person name="Citroen M."/>
            <person name="Collymore A."/>
            <person name="Cooke P."/>
            <person name="Costello M."/>
            <person name="D'Aco K."/>
            <person name="Daza R."/>
            <person name="De Haan G."/>
            <person name="DeGray S."/>
            <person name="DeMaso C."/>
            <person name="Dhargay N."/>
            <person name="Dooley K."/>
            <person name="Dooley E."/>
            <person name="Doricent M."/>
            <person name="Dorje P."/>
            <person name="Dorjee K."/>
            <person name="Dupes A."/>
            <person name="Elong R."/>
            <person name="Falk J."/>
            <person name="Farina A."/>
            <person name="Faro S."/>
            <person name="Ferguson D."/>
            <person name="Fisher S."/>
            <person name="Foley C.D."/>
            <person name="Franke A."/>
            <person name="Friedrich D."/>
            <person name="Gadbois L."/>
            <person name="Gearin G."/>
            <person name="Gearin C.R."/>
            <person name="Giannoukos G."/>
            <person name="Goode T."/>
            <person name="Graham J."/>
            <person name="Grandbois E."/>
            <person name="Grewal S."/>
            <person name="Gyaltsen K."/>
            <person name="Hafez N."/>
            <person name="Hagos B."/>
            <person name="Hall J."/>
            <person name="Henson C."/>
            <person name="Hollinger A."/>
            <person name="Honan T."/>
            <person name="Huard M.D."/>
            <person name="Hughes L."/>
            <person name="Hurhula B."/>
            <person name="Husby M.E."/>
            <person name="Kamat A."/>
            <person name="Kanga B."/>
            <person name="Kashin S."/>
            <person name="Khazanovich D."/>
            <person name="Kisner P."/>
            <person name="Lance K."/>
            <person name="Lara M."/>
            <person name="Lee W."/>
            <person name="Lennon N."/>
            <person name="Letendre F."/>
            <person name="LeVine R."/>
            <person name="Lipovsky A."/>
            <person name="Liu X."/>
            <person name="Liu J."/>
            <person name="Liu S."/>
            <person name="Lokyitsang T."/>
            <person name="Lokyitsang Y."/>
            <person name="Lubonja R."/>
            <person name="Lui A."/>
            <person name="MacDonald P."/>
            <person name="Magnisalis V."/>
            <person name="Maru K."/>
            <person name="Matthews C."/>
            <person name="McCusker W."/>
            <person name="McDonough S."/>
            <person name="Mehta T."/>
            <person name="Meldrim J."/>
            <person name="Meneus L."/>
            <person name="Mihai O."/>
            <person name="Mihalev A."/>
            <person name="Mihova T."/>
            <person name="Mittelman R."/>
            <person name="Mlenga V."/>
            <person name="Montmayeur A."/>
            <person name="Mulrain L."/>
            <person name="Navidi A."/>
            <person name="Naylor J."/>
            <person name="Negash T."/>
            <person name="Nguyen T."/>
            <person name="Nguyen N."/>
            <person name="Nicol R."/>
            <person name="Norbu C."/>
            <person name="Norbu N."/>
            <person name="Novod N."/>
            <person name="O'Neill B."/>
            <person name="Osman S."/>
            <person name="Markiewicz E."/>
            <person name="Oyono O.L."/>
            <person name="Patti C."/>
            <person name="Phunkhang P."/>
            <person name="Pierre F."/>
            <person name="Priest M."/>
            <person name="Raghuraman S."/>
            <person name="Rege F."/>
            <person name="Reyes R."/>
            <person name="Rise C."/>
            <person name="Rogov P."/>
            <person name="Ross K."/>
            <person name="Ryan E."/>
            <person name="Settipalli S."/>
            <person name="Shea T."/>
            <person name="Sherpa N."/>
            <person name="Shi L."/>
            <person name="Shih D."/>
            <person name="Sparrow T."/>
            <person name="Spaulding J."/>
            <person name="Stalker J."/>
            <person name="Stange-Thomann N."/>
            <person name="Stavropoulos S."/>
            <person name="Stone C."/>
            <person name="Strader C."/>
            <person name="Tesfaye S."/>
            <person name="Thomson T."/>
            <person name="Thoulutsang Y."/>
            <person name="Thoulutsang D."/>
            <person name="Topham K."/>
            <person name="Topping I."/>
            <person name="Tsamla T."/>
            <person name="Vassiliev H."/>
            <person name="Vo A."/>
            <person name="Wangchuk T."/>
            <person name="Wangdi T."/>
            <person name="Weiand M."/>
            <person name="Wilkinson J."/>
            <person name="Wilson A."/>
            <person name="Yadav S."/>
            <person name="Young G."/>
            <person name="Yu Q."/>
            <person name="Zembek L."/>
            <person name="Zhong D."/>
            <person name="Zimmer A."/>
            <person name="Zwirko Z."/>
            <person name="Jaffe D.B."/>
            <person name="Alvarez P."/>
            <person name="Brockman W."/>
            <person name="Butler J."/>
            <person name="Chin C."/>
            <person name="Gnerre S."/>
            <person name="Grabherr M."/>
            <person name="Kleber M."/>
            <person name="Mauceli E."/>
            <person name="MacCallum I."/>
        </authorList>
    </citation>
    <scope>NUCLEOTIDE SEQUENCE [LARGE SCALE GENOMIC DNA]</scope>
    <source>
        <strain evidence="4">Tucson 14024-0371.13</strain>
    </source>
</reference>
<accession>B3MPJ6</accession>
<feature type="region of interest" description="Disordered" evidence="1">
    <location>
        <begin position="164"/>
        <end position="192"/>
    </location>
</feature>
<evidence type="ECO:0000256" key="1">
    <source>
        <dbReference type="SAM" id="MobiDB-lite"/>
    </source>
</evidence>
<name>B3MPJ6_DROAN</name>
<sequence>MEDTYLLALVISIFCHLTDLCFNPMEPCKESTVFIFLAMMTLHKIDAQNLNRASTDFRSKIKQVLTLCIAMQVLLVVAWFPFAIIVNFVVNMVCKGVRYFGPGEHDWMINRVEDNGASVIILVLESFALFMGFEMRDMQRFFGSKDDCLSESILSFVKKQQDRVIQRERRNHNKKHKKKRSKNKDSTAFEYL</sequence>
<dbReference type="PhylomeDB" id="B3MPJ6"/>
<keyword evidence="2" id="KW-1133">Transmembrane helix</keyword>
<keyword evidence="2" id="KW-0472">Membrane</keyword>
<evidence type="ECO:0000313" key="3">
    <source>
        <dbReference type="EMBL" id="EDV31292.1"/>
    </source>
</evidence>
<feature type="transmembrane region" description="Helical" evidence="2">
    <location>
        <begin position="116"/>
        <end position="133"/>
    </location>
</feature>
<keyword evidence="2" id="KW-0812">Transmembrane</keyword>
<dbReference type="AlphaFoldDB" id="B3MPJ6"/>
<dbReference type="GeneID" id="6497439"/>
<proteinExistence type="predicted"/>
<dbReference type="OrthoDB" id="7845691at2759"/>
<feature type="transmembrane region" description="Helical" evidence="2">
    <location>
        <begin position="64"/>
        <end position="90"/>
    </location>
</feature>
<organism evidence="3 4">
    <name type="scientific">Drosophila ananassae</name>
    <name type="common">Fruit fly</name>
    <dbReference type="NCBI Taxonomy" id="7217"/>
    <lineage>
        <taxon>Eukaryota</taxon>
        <taxon>Metazoa</taxon>
        <taxon>Ecdysozoa</taxon>
        <taxon>Arthropoda</taxon>
        <taxon>Hexapoda</taxon>
        <taxon>Insecta</taxon>
        <taxon>Pterygota</taxon>
        <taxon>Neoptera</taxon>
        <taxon>Endopterygota</taxon>
        <taxon>Diptera</taxon>
        <taxon>Brachycera</taxon>
        <taxon>Muscomorpha</taxon>
        <taxon>Ephydroidea</taxon>
        <taxon>Drosophilidae</taxon>
        <taxon>Drosophila</taxon>
        <taxon>Sophophora</taxon>
    </lineage>
</organism>
<evidence type="ECO:0000313" key="4">
    <source>
        <dbReference type="Proteomes" id="UP000007801"/>
    </source>
</evidence>
<feature type="compositionally biased region" description="Basic residues" evidence="1">
    <location>
        <begin position="169"/>
        <end position="182"/>
    </location>
</feature>
<gene>
    <name evidence="3" type="primary">Dana\GF14617</name>
    <name evidence="3" type="synonym">dana_GLEANR_15381</name>
    <name evidence="3" type="ORF">GF14617</name>
</gene>
<keyword evidence="4" id="KW-1185">Reference proteome</keyword>
<feature type="compositionally biased region" description="Basic and acidic residues" evidence="1">
    <location>
        <begin position="183"/>
        <end position="192"/>
    </location>
</feature>
<protein>
    <submittedName>
        <fullName evidence="3">Uncharacterized protein</fullName>
    </submittedName>
</protein>
<dbReference type="OMA" id="LISIFCH"/>
<dbReference type="STRING" id="7217.B3MPJ6"/>
<dbReference type="HOGENOM" id="CLU_1476633_0_0_1"/>
<dbReference type="InParanoid" id="B3MPJ6"/>
<dbReference type="Proteomes" id="UP000007801">
    <property type="component" value="Unassembled WGS sequence"/>
</dbReference>
<evidence type="ECO:0000256" key="2">
    <source>
        <dbReference type="SAM" id="Phobius"/>
    </source>
</evidence>